<feature type="region of interest" description="Disordered" evidence="1">
    <location>
        <begin position="1"/>
        <end position="31"/>
    </location>
</feature>
<evidence type="ECO:0000256" key="1">
    <source>
        <dbReference type="SAM" id="MobiDB-lite"/>
    </source>
</evidence>
<evidence type="ECO:0000313" key="2">
    <source>
        <dbReference type="EMBL" id="KIL56683.1"/>
    </source>
</evidence>
<organism evidence="2 3">
    <name type="scientific">Amanita muscaria (strain Koide BX008)</name>
    <dbReference type="NCBI Taxonomy" id="946122"/>
    <lineage>
        <taxon>Eukaryota</taxon>
        <taxon>Fungi</taxon>
        <taxon>Dikarya</taxon>
        <taxon>Basidiomycota</taxon>
        <taxon>Agaricomycotina</taxon>
        <taxon>Agaricomycetes</taxon>
        <taxon>Agaricomycetidae</taxon>
        <taxon>Agaricales</taxon>
        <taxon>Pluteineae</taxon>
        <taxon>Amanitaceae</taxon>
        <taxon>Amanita</taxon>
    </lineage>
</organism>
<name>A0A0C2WKI4_AMAMK</name>
<feature type="compositionally biased region" description="Polar residues" evidence="1">
    <location>
        <begin position="1"/>
        <end position="12"/>
    </location>
</feature>
<accession>A0A0C2WKI4</accession>
<dbReference type="STRING" id="946122.A0A0C2WKI4"/>
<dbReference type="OrthoDB" id="2895259at2759"/>
<gene>
    <name evidence="2" type="ORF">M378DRAFT_16870</name>
</gene>
<dbReference type="AlphaFoldDB" id="A0A0C2WKI4"/>
<proteinExistence type="predicted"/>
<feature type="compositionally biased region" description="Basic and acidic residues" evidence="1">
    <location>
        <begin position="14"/>
        <end position="27"/>
    </location>
</feature>
<protein>
    <recommendedName>
        <fullName evidence="4">Retrotransposon gag domain-containing protein</fullName>
    </recommendedName>
</protein>
<dbReference type="Proteomes" id="UP000054549">
    <property type="component" value="Unassembled WGS sequence"/>
</dbReference>
<sequence>MSASEGTSTSMHTDLPRDTRQTEKKKEEEEEEVVLTANEILQMFRESTIQISHMRASISELTATVGALRTAPAATAPAATALPLPVDCPVAPPFQKMPKMPLPEAFDRAMKNVDGFLASCGLYIGTRIAEFPTEISRINWILSFCMKGAALDWCQSEMELGRVTGRMSFITAAELENKIQQQFGDTDKVATKILHLRTIKQGKRIAKEHIQDFRKAAIGSGYTG</sequence>
<keyword evidence="3" id="KW-1185">Reference proteome</keyword>
<reference evidence="2 3" key="1">
    <citation type="submission" date="2014-04" db="EMBL/GenBank/DDBJ databases">
        <title>Evolutionary Origins and Diversification of the Mycorrhizal Mutualists.</title>
        <authorList>
            <consortium name="DOE Joint Genome Institute"/>
            <consortium name="Mycorrhizal Genomics Consortium"/>
            <person name="Kohler A."/>
            <person name="Kuo A."/>
            <person name="Nagy L.G."/>
            <person name="Floudas D."/>
            <person name="Copeland A."/>
            <person name="Barry K.W."/>
            <person name="Cichocki N."/>
            <person name="Veneault-Fourrey C."/>
            <person name="LaButti K."/>
            <person name="Lindquist E.A."/>
            <person name="Lipzen A."/>
            <person name="Lundell T."/>
            <person name="Morin E."/>
            <person name="Murat C."/>
            <person name="Riley R."/>
            <person name="Ohm R."/>
            <person name="Sun H."/>
            <person name="Tunlid A."/>
            <person name="Henrissat B."/>
            <person name="Grigoriev I.V."/>
            <person name="Hibbett D.S."/>
            <person name="Martin F."/>
        </authorList>
    </citation>
    <scope>NUCLEOTIDE SEQUENCE [LARGE SCALE GENOMIC DNA]</scope>
    <source>
        <strain evidence="2 3">Koide BX008</strain>
    </source>
</reference>
<dbReference type="InParanoid" id="A0A0C2WKI4"/>
<evidence type="ECO:0008006" key="4">
    <source>
        <dbReference type="Google" id="ProtNLM"/>
    </source>
</evidence>
<dbReference type="EMBL" id="KN818406">
    <property type="protein sequence ID" value="KIL56683.1"/>
    <property type="molecule type" value="Genomic_DNA"/>
</dbReference>
<dbReference type="HOGENOM" id="CLU_1234717_0_0_1"/>
<evidence type="ECO:0000313" key="3">
    <source>
        <dbReference type="Proteomes" id="UP000054549"/>
    </source>
</evidence>